<comment type="caution">
    <text evidence="3">The sequence shown here is derived from an EMBL/GenBank/DDBJ whole genome shotgun (WGS) entry which is preliminary data.</text>
</comment>
<dbReference type="RefSeq" id="WP_133409652.1">
    <property type="nucleotide sequence ID" value="NZ_SMZT01000002.1"/>
</dbReference>
<protein>
    <submittedName>
        <fullName evidence="3">Alpha/beta hydrolase</fullName>
    </submittedName>
</protein>
<evidence type="ECO:0000256" key="1">
    <source>
        <dbReference type="ARBA" id="ARBA00022801"/>
    </source>
</evidence>
<evidence type="ECO:0000313" key="4">
    <source>
        <dbReference type="Proteomes" id="UP000295163"/>
    </source>
</evidence>
<accession>A0A4R5YMA5</accession>
<dbReference type="Gene3D" id="3.40.50.1820">
    <property type="entry name" value="alpha/beta hydrolase"/>
    <property type="match status" value="1"/>
</dbReference>
<proteinExistence type="predicted"/>
<dbReference type="PANTHER" id="PTHR48081:SF8">
    <property type="entry name" value="ALPHA_BETA HYDROLASE FOLD-3 DOMAIN-CONTAINING PROTEIN-RELATED"/>
    <property type="match status" value="1"/>
</dbReference>
<evidence type="ECO:0000313" key="3">
    <source>
        <dbReference type="EMBL" id="TDL44567.1"/>
    </source>
</evidence>
<feature type="domain" description="Alpha/beta hydrolase fold-3" evidence="2">
    <location>
        <begin position="49"/>
        <end position="254"/>
    </location>
</feature>
<dbReference type="EMBL" id="SMZT01000002">
    <property type="protein sequence ID" value="TDL44567.1"/>
    <property type="molecule type" value="Genomic_DNA"/>
</dbReference>
<organism evidence="3 4">
    <name type="scientific">Kocuria rosea</name>
    <name type="common">Deinococcus erythromyxa</name>
    <name type="synonym">Micrococcus rubens</name>
    <dbReference type="NCBI Taxonomy" id="1275"/>
    <lineage>
        <taxon>Bacteria</taxon>
        <taxon>Bacillati</taxon>
        <taxon>Actinomycetota</taxon>
        <taxon>Actinomycetes</taxon>
        <taxon>Micrococcales</taxon>
        <taxon>Micrococcaceae</taxon>
        <taxon>Kocuria</taxon>
    </lineage>
</organism>
<dbReference type="InterPro" id="IPR050300">
    <property type="entry name" value="GDXG_lipolytic_enzyme"/>
</dbReference>
<name>A0A4R5YMA5_KOCRO</name>
<dbReference type="SUPFAM" id="SSF53474">
    <property type="entry name" value="alpha/beta-Hydrolases"/>
    <property type="match status" value="1"/>
</dbReference>
<sequence length="283" mass="30386">MDPTPRPHLRFEEIPRRTTEVTVPTRHGDVVCTIYRPAGPGVDRPAVYVNAHGGGYIVARPEQDDPWCRFLAHRAAVVVVNVDYSVAPQARFPVPVEQVHDVLEWAAAPERDWDGTRLCVGGQSAGGAIAAGAARMALEAGRPALRLQVLNYPPLDLVTPAKEKRAGARRTVIQPWMAKVFDPAYVPDAAQRRHRLVSPAWGSNGEGIEGITPAVVVTPGLDRLHDEGAAYARALAAAGALVEHLDLPGADHAYNLMGDSPGTAERVYGRLAEHVLRATAPSA</sequence>
<dbReference type="PANTHER" id="PTHR48081">
    <property type="entry name" value="AB HYDROLASE SUPERFAMILY PROTEIN C4A8.06C"/>
    <property type="match status" value="1"/>
</dbReference>
<dbReference type="AlphaFoldDB" id="A0A4R5YMA5"/>
<gene>
    <name evidence="3" type="ORF">E2R59_05695</name>
</gene>
<reference evidence="3 4" key="1">
    <citation type="submission" date="2019-03" db="EMBL/GenBank/DDBJ databases">
        <title>Genome Sequencing and Assembly of Various Microbes Isolated from Partially Reclaimed Soil and Acid Mine Drainage (AMD) Site.</title>
        <authorList>
            <person name="Steinbock B."/>
            <person name="Bechtold R."/>
            <person name="Sevigny J.L."/>
            <person name="Thomas D."/>
            <person name="Cuthill L.R."/>
            <person name="Aveiro Johannsen E.J."/>
            <person name="Thomas K."/>
            <person name="Ghosh A."/>
        </authorList>
    </citation>
    <scope>NUCLEOTIDE SEQUENCE [LARGE SCALE GENOMIC DNA]</scope>
    <source>
        <strain evidence="3 4">S-A3</strain>
    </source>
</reference>
<dbReference type="Pfam" id="PF07859">
    <property type="entry name" value="Abhydrolase_3"/>
    <property type="match status" value="1"/>
</dbReference>
<dbReference type="InterPro" id="IPR013094">
    <property type="entry name" value="AB_hydrolase_3"/>
</dbReference>
<dbReference type="InterPro" id="IPR029058">
    <property type="entry name" value="AB_hydrolase_fold"/>
</dbReference>
<evidence type="ECO:0000259" key="2">
    <source>
        <dbReference type="Pfam" id="PF07859"/>
    </source>
</evidence>
<dbReference type="GO" id="GO:0016787">
    <property type="term" value="F:hydrolase activity"/>
    <property type="evidence" value="ECO:0007669"/>
    <property type="project" value="UniProtKB-KW"/>
</dbReference>
<dbReference type="GeneID" id="64346899"/>
<keyword evidence="1 3" id="KW-0378">Hydrolase</keyword>
<dbReference type="Proteomes" id="UP000295163">
    <property type="component" value="Unassembled WGS sequence"/>
</dbReference>